<sequence length="103" mass="11445">MAKPHVNGLLGNDRMVHYPLSLRTLVWTKPPKHAAKLNVHGSSIGNPSLTSCGWGLHDSKGNRILGFSKHLDNETKFGSAGIWFTMCSGNVQSYRFSTDNHRR</sequence>
<protein>
    <submittedName>
        <fullName evidence="1">Uncharacterized protein</fullName>
    </submittedName>
</protein>
<evidence type="ECO:0000313" key="2">
    <source>
        <dbReference type="Proteomes" id="UP001630127"/>
    </source>
</evidence>
<accession>A0ABD2YNL8</accession>
<dbReference type="Proteomes" id="UP001630127">
    <property type="component" value="Unassembled WGS sequence"/>
</dbReference>
<dbReference type="AlphaFoldDB" id="A0ABD2YNL8"/>
<reference evidence="1 2" key="1">
    <citation type="submission" date="2024-11" db="EMBL/GenBank/DDBJ databases">
        <title>A near-complete genome assembly of Cinchona calisaya.</title>
        <authorList>
            <person name="Lian D.C."/>
            <person name="Zhao X.W."/>
            <person name="Wei L."/>
        </authorList>
    </citation>
    <scope>NUCLEOTIDE SEQUENCE [LARGE SCALE GENOMIC DNA]</scope>
    <source>
        <tissue evidence="1">Nenye</tissue>
    </source>
</reference>
<proteinExistence type="predicted"/>
<name>A0ABD2YNL8_9GENT</name>
<gene>
    <name evidence="1" type="ORF">ACH5RR_032535</name>
</gene>
<dbReference type="EMBL" id="JBJUIK010000013">
    <property type="protein sequence ID" value="KAL3507153.1"/>
    <property type="molecule type" value="Genomic_DNA"/>
</dbReference>
<keyword evidence="2" id="KW-1185">Reference proteome</keyword>
<organism evidence="1 2">
    <name type="scientific">Cinchona calisaya</name>
    <dbReference type="NCBI Taxonomy" id="153742"/>
    <lineage>
        <taxon>Eukaryota</taxon>
        <taxon>Viridiplantae</taxon>
        <taxon>Streptophyta</taxon>
        <taxon>Embryophyta</taxon>
        <taxon>Tracheophyta</taxon>
        <taxon>Spermatophyta</taxon>
        <taxon>Magnoliopsida</taxon>
        <taxon>eudicotyledons</taxon>
        <taxon>Gunneridae</taxon>
        <taxon>Pentapetalae</taxon>
        <taxon>asterids</taxon>
        <taxon>lamiids</taxon>
        <taxon>Gentianales</taxon>
        <taxon>Rubiaceae</taxon>
        <taxon>Cinchonoideae</taxon>
        <taxon>Cinchoneae</taxon>
        <taxon>Cinchona</taxon>
    </lineage>
</organism>
<evidence type="ECO:0000313" key="1">
    <source>
        <dbReference type="EMBL" id="KAL3507153.1"/>
    </source>
</evidence>
<comment type="caution">
    <text evidence="1">The sequence shown here is derived from an EMBL/GenBank/DDBJ whole genome shotgun (WGS) entry which is preliminary data.</text>
</comment>